<dbReference type="EMBL" id="CM001222">
    <property type="protein sequence ID" value="AES75285.2"/>
    <property type="molecule type" value="Genomic_DNA"/>
</dbReference>
<accession>A0A0C3VV87</accession>
<accession>G7KHR3</accession>
<keyword evidence="3" id="KW-1185">Reference proteome</keyword>
<evidence type="ECO:0000313" key="3">
    <source>
        <dbReference type="Proteomes" id="UP000002051"/>
    </source>
</evidence>
<proteinExistence type="predicted"/>
<dbReference type="EnsemblPlants" id="AES75285">
    <property type="protein sequence ID" value="AES75285"/>
    <property type="gene ID" value="MTR_6g036520"/>
</dbReference>
<gene>
    <name evidence="1" type="ordered locus">MTR_6g036520</name>
</gene>
<dbReference type="PaxDb" id="3880-AES75285"/>
<dbReference type="Proteomes" id="UP000002051">
    <property type="component" value="Chromosome 6"/>
</dbReference>
<reference evidence="1 3" key="1">
    <citation type="journal article" date="2011" name="Nature">
        <title>The Medicago genome provides insight into the evolution of rhizobial symbioses.</title>
        <authorList>
            <person name="Young N.D."/>
            <person name="Debelle F."/>
            <person name="Oldroyd G.E."/>
            <person name="Geurts R."/>
            <person name="Cannon S.B."/>
            <person name="Udvardi M.K."/>
            <person name="Benedito V.A."/>
            <person name="Mayer K.F."/>
            <person name="Gouzy J."/>
            <person name="Schoof H."/>
            <person name="Van de Peer Y."/>
            <person name="Proost S."/>
            <person name="Cook D.R."/>
            <person name="Meyers B.C."/>
            <person name="Spannagl M."/>
            <person name="Cheung F."/>
            <person name="De Mita S."/>
            <person name="Krishnakumar V."/>
            <person name="Gundlach H."/>
            <person name="Zhou S."/>
            <person name="Mudge J."/>
            <person name="Bharti A.K."/>
            <person name="Murray J.D."/>
            <person name="Naoumkina M.A."/>
            <person name="Rosen B."/>
            <person name="Silverstein K.A."/>
            <person name="Tang H."/>
            <person name="Rombauts S."/>
            <person name="Zhao P.X."/>
            <person name="Zhou P."/>
            <person name="Barbe V."/>
            <person name="Bardou P."/>
            <person name="Bechner M."/>
            <person name="Bellec A."/>
            <person name="Berger A."/>
            <person name="Berges H."/>
            <person name="Bidwell S."/>
            <person name="Bisseling T."/>
            <person name="Choisne N."/>
            <person name="Couloux A."/>
            <person name="Denny R."/>
            <person name="Deshpande S."/>
            <person name="Dai X."/>
            <person name="Doyle J.J."/>
            <person name="Dudez A.M."/>
            <person name="Farmer A.D."/>
            <person name="Fouteau S."/>
            <person name="Franken C."/>
            <person name="Gibelin C."/>
            <person name="Gish J."/>
            <person name="Goldstein S."/>
            <person name="Gonzalez A.J."/>
            <person name="Green P.J."/>
            <person name="Hallab A."/>
            <person name="Hartog M."/>
            <person name="Hua A."/>
            <person name="Humphray S.J."/>
            <person name="Jeong D.H."/>
            <person name="Jing Y."/>
            <person name="Jocker A."/>
            <person name="Kenton S.M."/>
            <person name="Kim D.J."/>
            <person name="Klee K."/>
            <person name="Lai H."/>
            <person name="Lang C."/>
            <person name="Lin S."/>
            <person name="Macmil S.L."/>
            <person name="Magdelenat G."/>
            <person name="Matthews L."/>
            <person name="McCorrison J."/>
            <person name="Monaghan E.L."/>
            <person name="Mun J.H."/>
            <person name="Najar F.Z."/>
            <person name="Nicholson C."/>
            <person name="Noirot C."/>
            <person name="O'Bleness M."/>
            <person name="Paule C.R."/>
            <person name="Poulain J."/>
            <person name="Prion F."/>
            <person name="Qin B."/>
            <person name="Qu C."/>
            <person name="Retzel E.F."/>
            <person name="Riddle C."/>
            <person name="Sallet E."/>
            <person name="Samain S."/>
            <person name="Samson N."/>
            <person name="Sanders I."/>
            <person name="Saurat O."/>
            <person name="Scarpelli C."/>
            <person name="Schiex T."/>
            <person name="Segurens B."/>
            <person name="Severin A.J."/>
            <person name="Sherrier D.J."/>
            <person name="Shi R."/>
            <person name="Sims S."/>
            <person name="Singer S.R."/>
            <person name="Sinharoy S."/>
            <person name="Sterck L."/>
            <person name="Viollet A."/>
            <person name="Wang B.B."/>
            <person name="Wang K."/>
            <person name="Wang M."/>
            <person name="Wang X."/>
            <person name="Warfsmann J."/>
            <person name="Weissenbach J."/>
            <person name="White D.D."/>
            <person name="White J.D."/>
            <person name="Wiley G.B."/>
            <person name="Wincker P."/>
            <person name="Xing Y."/>
            <person name="Yang L."/>
            <person name="Yao Z."/>
            <person name="Ying F."/>
            <person name="Zhai J."/>
            <person name="Zhou L."/>
            <person name="Zuber A."/>
            <person name="Denarie J."/>
            <person name="Dixon R.A."/>
            <person name="May G.D."/>
            <person name="Schwartz D.C."/>
            <person name="Rogers J."/>
            <person name="Quetier F."/>
            <person name="Town C.D."/>
            <person name="Roe B.A."/>
        </authorList>
    </citation>
    <scope>NUCLEOTIDE SEQUENCE [LARGE SCALE GENOMIC DNA]</scope>
    <source>
        <strain evidence="1">A17</strain>
        <strain evidence="2 3">cv. Jemalong A17</strain>
    </source>
</reference>
<name>G7KHR3_MEDTR</name>
<evidence type="ECO:0000313" key="2">
    <source>
        <dbReference type="EnsemblPlants" id="AES75285"/>
    </source>
</evidence>
<sequence>MNNNVHCYFQDEDPNKNANMLRVQNDRVVVCEKAYFTRATISEKIARSKILTNPSQMIFLKSLHLSGASHVEIPSKHTPYYARIHRILLLCCNFALFRGFFFPTIPISQVFNFSGCSLAGIESILDFTWIVVQRVWDVVEEKNSEIKSLDETLNRPVLERMLLKHLSLRSLFLRLWTMAGGVADCQFWHRNLDLRLYPSFFCNNYQSEYINKMNE</sequence>
<reference evidence="2" key="3">
    <citation type="submission" date="2015-04" db="UniProtKB">
        <authorList>
            <consortium name="EnsemblPlants"/>
        </authorList>
    </citation>
    <scope>IDENTIFICATION</scope>
    <source>
        <strain evidence="2">cv. Jemalong A17</strain>
    </source>
</reference>
<dbReference type="HOGENOM" id="CLU_1284981_0_0_1"/>
<protein>
    <submittedName>
        <fullName evidence="1 2">Uncharacterized protein</fullName>
    </submittedName>
</protein>
<organism evidence="1 3">
    <name type="scientific">Medicago truncatula</name>
    <name type="common">Barrel medic</name>
    <name type="synonym">Medicago tribuloides</name>
    <dbReference type="NCBI Taxonomy" id="3880"/>
    <lineage>
        <taxon>Eukaryota</taxon>
        <taxon>Viridiplantae</taxon>
        <taxon>Streptophyta</taxon>
        <taxon>Embryophyta</taxon>
        <taxon>Tracheophyta</taxon>
        <taxon>Spermatophyta</taxon>
        <taxon>Magnoliopsida</taxon>
        <taxon>eudicotyledons</taxon>
        <taxon>Gunneridae</taxon>
        <taxon>Pentapetalae</taxon>
        <taxon>rosids</taxon>
        <taxon>fabids</taxon>
        <taxon>Fabales</taxon>
        <taxon>Fabaceae</taxon>
        <taxon>Papilionoideae</taxon>
        <taxon>50 kb inversion clade</taxon>
        <taxon>NPAAA clade</taxon>
        <taxon>Hologalegina</taxon>
        <taxon>IRL clade</taxon>
        <taxon>Trifolieae</taxon>
        <taxon>Medicago</taxon>
    </lineage>
</organism>
<evidence type="ECO:0000313" key="1">
    <source>
        <dbReference type="EMBL" id="AES75285.2"/>
    </source>
</evidence>
<reference evidence="1 3" key="2">
    <citation type="journal article" date="2014" name="BMC Genomics">
        <title>An improved genome release (version Mt4.0) for the model legume Medicago truncatula.</title>
        <authorList>
            <person name="Tang H."/>
            <person name="Krishnakumar V."/>
            <person name="Bidwell S."/>
            <person name="Rosen B."/>
            <person name="Chan A."/>
            <person name="Zhou S."/>
            <person name="Gentzbittel L."/>
            <person name="Childs K.L."/>
            <person name="Yandell M."/>
            <person name="Gundlach H."/>
            <person name="Mayer K.F."/>
            <person name="Schwartz D.C."/>
            <person name="Town C.D."/>
        </authorList>
    </citation>
    <scope>GENOME REANNOTATION</scope>
    <source>
        <strain evidence="2 3">cv. Jemalong A17</strain>
    </source>
</reference>
<dbReference type="AlphaFoldDB" id="G7KHR3"/>